<keyword evidence="1" id="KW-1133">Transmembrane helix</keyword>
<keyword evidence="1" id="KW-0812">Transmembrane</keyword>
<dbReference type="EMBL" id="AQGS01000486">
    <property type="protein sequence ID" value="EPS39195.1"/>
    <property type="molecule type" value="Genomic_DNA"/>
</dbReference>
<sequence length="196" mass="21470">MSTEKEQEAGDFTTVEVVEIPLENNPNYTYFVDTVSKKPCPSSQDCMEGHPDLQATLSREQTTISKGAIFLSALILLIYGPCAVLNILSLKANKDTTKSSLIGISFIVSTCALALPIMLCIQTISSYHRRSAHRTAAKIHGVPVPVAKGIRATLVNPFVKAFWFLSAFAIFVWSLVLNVPYTGERADNLLVAHPHH</sequence>
<feature type="transmembrane region" description="Helical" evidence="1">
    <location>
        <begin position="161"/>
        <end position="181"/>
    </location>
</feature>
<reference evidence="2 3" key="1">
    <citation type="journal article" date="2013" name="PLoS Genet.">
        <title>Genomic mechanisms accounting for the adaptation to parasitism in nematode-trapping fungi.</title>
        <authorList>
            <person name="Meerupati T."/>
            <person name="Andersson K.M."/>
            <person name="Friman E."/>
            <person name="Kumar D."/>
            <person name="Tunlid A."/>
            <person name="Ahren D."/>
        </authorList>
    </citation>
    <scope>NUCLEOTIDE SEQUENCE [LARGE SCALE GENOMIC DNA]</scope>
    <source>
        <strain evidence="2 3">CBS 200.50</strain>
    </source>
</reference>
<accession>S8A854</accession>
<organism evidence="2 3">
    <name type="scientific">Dactylellina haptotyla (strain CBS 200.50)</name>
    <name type="common">Nematode-trapping fungus</name>
    <name type="synonym">Monacrosporium haptotylum</name>
    <dbReference type="NCBI Taxonomy" id="1284197"/>
    <lineage>
        <taxon>Eukaryota</taxon>
        <taxon>Fungi</taxon>
        <taxon>Dikarya</taxon>
        <taxon>Ascomycota</taxon>
        <taxon>Pezizomycotina</taxon>
        <taxon>Orbiliomycetes</taxon>
        <taxon>Orbiliales</taxon>
        <taxon>Orbiliaceae</taxon>
        <taxon>Dactylellina</taxon>
    </lineage>
</organism>
<dbReference type="Proteomes" id="UP000015100">
    <property type="component" value="Unassembled WGS sequence"/>
</dbReference>
<keyword evidence="1" id="KW-0472">Membrane</keyword>
<dbReference type="HOGENOM" id="CLU_1390178_0_0_1"/>
<feature type="transmembrane region" description="Helical" evidence="1">
    <location>
        <begin position="68"/>
        <end position="88"/>
    </location>
</feature>
<name>S8A854_DACHA</name>
<protein>
    <submittedName>
        <fullName evidence="2">Uncharacterized protein</fullName>
    </submittedName>
</protein>
<evidence type="ECO:0000256" key="1">
    <source>
        <dbReference type="SAM" id="Phobius"/>
    </source>
</evidence>
<evidence type="ECO:0000313" key="3">
    <source>
        <dbReference type="Proteomes" id="UP000015100"/>
    </source>
</evidence>
<feature type="transmembrane region" description="Helical" evidence="1">
    <location>
        <begin position="100"/>
        <end position="121"/>
    </location>
</feature>
<comment type="caution">
    <text evidence="2">The sequence shown here is derived from an EMBL/GenBank/DDBJ whole genome shotgun (WGS) entry which is preliminary data.</text>
</comment>
<gene>
    <name evidence="2" type="ORF">H072_7029</name>
</gene>
<dbReference type="AlphaFoldDB" id="S8A854"/>
<proteinExistence type="predicted"/>
<reference evidence="3" key="2">
    <citation type="submission" date="2013-04" db="EMBL/GenBank/DDBJ databases">
        <title>Genomic mechanisms accounting for the adaptation to parasitism in nematode-trapping fungi.</title>
        <authorList>
            <person name="Ahren D.G."/>
        </authorList>
    </citation>
    <scope>NUCLEOTIDE SEQUENCE [LARGE SCALE GENOMIC DNA]</scope>
    <source>
        <strain evidence="3">CBS 200.50</strain>
    </source>
</reference>
<evidence type="ECO:0000313" key="2">
    <source>
        <dbReference type="EMBL" id="EPS39195.1"/>
    </source>
</evidence>
<keyword evidence="3" id="KW-1185">Reference proteome</keyword>